<evidence type="ECO:0000256" key="2">
    <source>
        <dbReference type="SAM" id="Coils"/>
    </source>
</evidence>
<dbReference type="InterPro" id="IPR049258">
    <property type="entry name" value="ODAD1_CC"/>
</dbReference>
<dbReference type="EMBL" id="CP026250">
    <property type="protein sequence ID" value="AWP06039.1"/>
    <property type="molecule type" value="Genomic_DNA"/>
</dbReference>
<dbReference type="Proteomes" id="UP000246464">
    <property type="component" value="Chromosome 8"/>
</dbReference>
<dbReference type="InterPro" id="IPR051876">
    <property type="entry name" value="ODA-DC/CCD"/>
</dbReference>
<evidence type="ECO:0000313" key="5">
    <source>
        <dbReference type="Proteomes" id="UP000246464"/>
    </source>
</evidence>
<reference evidence="4 5" key="1">
    <citation type="submission" date="2017-12" db="EMBL/GenBank/DDBJ databases">
        <title>Integrating genomic resources of turbot (Scophthalmus maximus) in depth evaluation of genetic and physical mapping variation across individuals.</title>
        <authorList>
            <person name="Martinez P."/>
        </authorList>
    </citation>
    <scope>NUCLEOTIDE SEQUENCE [LARGE SCALE GENOMIC DNA]</scope>
</reference>
<feature type="domain" description="ODAD1 central coiled coil region" evidence="3">
    <location>
        <begin position="133"/>
        <end position="222"/>
    </location>
</feature>
<accession>A0A2U9BR64</accession>
<sequence length="241" mass="28132">MTFFYTECELAKLRRQFRIIEGDRLAYNIQALEQIRKQQQAIDKLLEEQEELHGKLSVSKRLSGQQQHSKDTASLRALLEQTDTLEAELGKEKQCQKVLEKEISNMQLKLVKLRRGEAITCDTQRCEARRTLKAARTLECKLDRALTCLNEQLTINRHLKEELQKCHIECANFQQLHTRLDKELQGLRKKIGERINLSTAAFDARVEAHCIMTMMREKDLPEDELGQSNRAEALRVQINWM</sequence>
<gene>
    <name evidence="4" type="ORF">SMAX5B_007593</name>
</gene>
<dbReference type="GO" id="GO:0036158">
    <property type="term" value="P:outer dynein arm assembly"/>
    <property type="evidence" value="ECO:0007669"/>
    <property type="project" value="TreeGrafter"/>
</dbReference>
<dbReference type="PANTHER" id="PTHR21694:SF35">
    <property type="entry name" value="OUTER DYNEIN ARM-DOCKING COMPLEX SUBUNIT 1"/>
    <property type="match status" value="1"/>
</dbReference>
<organism evidence="4 5">
    <name type="scientific">Scophthalmus maximus</name>
    <name type="common">Turbot</name>
    <name type="synonym">Psetta maxima</name>
    <dbReference type="NCBI Taxonomy" id="52904"/>
    <lineage>
        <taxon>Eukaryota</taxon>
        <taxon>Metazoa</taxon>
        <taxon>Chordata</taxon>
        <taxon>Craniata</taxon>
        <taxon>Vertebrata</taxon>
        <taxon>Euteleostomi</taxon>
        <taxon>Actinopterygii</taxon>
        <taxon>Neopterygii</taxon>
        <taxon>Teleostei</taxon>
        <taxon>Neoteleostei</taxon>
        <taxon>Acanthomorphata</taxon>
        <taxon>Carangaria</taxon>
        <taxon>Pleuronectiformes</taxon>
        <taxon>Pleuronectoidei</taxon>
        <taxon>Scophthalmidae</taxon>
        <taxon>Scophthalmus</taxon>
    </lineage>
</organism>
<proteinExistence type="predicted"/>
<protein>
    <submittedName>
        <fullName evidence="4">Putative coiled-coil domain-containing protein 114-like</fullName>
    </submittedName>
</protein>
<keyword evidence="1 2" id="KW-0175">Coiled coil</keyword>
<dbReference type="PANTHER" id="PTHR21694">
    <property type="entry name" value="COILED-COIL DOMAIN-CONTAINING PROTEIN 63"/>
    <property type="match status" value="1"/>
</dbReference>
<evidence type="ECO:0000256" key="1">
    <source>
        <dbReference type="ARBA" id="ARBA00023054"/>
    </source>
</evidence>
<evidence type="ECO:0000259" key="3">
    <source>
        <dbReference type="Pfam" id="PF21773"/>
    </source>
</evidence>
<dbReference type="GO" id="GO:0003341">
    <property type="term" value="P:cilium movement"/>
    <property type="evidence" value="ECO:0007669"/>
    <property type="project" value="TreeGrafter"/>
</dbReference>
<name>A0A2U9BR64_SCOMX</name>
<dbReference type="GO" id="GO:0005930">
    <property type="term" value="C:axoneme"/>
    <property type="evidence" value="ECO:0007669"/>
    <property type="project" value="TreeGrafter"/>
</dbReference>
<evidence type="ECO:0000313" key="4">
    <source>
        <dbReference type="EMBL" id="AWP06039.1"/>
    </source>
</evidence>
<dbReference type="Pfam" id="PF21773">
    <property type="entry name" value="ODAD1_CC"/>
    <property type="match status" value="1"/>
</dbReference>
<dbReference type="AlphaFoldDB" id="A0A2U9BR64"/>
<feature type="coiled-coil region" evidence="2">
    <location>
        <begin position="28"/>
        <end position="55"/>
    </location>
</feature>
<keyword evidence="5" id="KW-1185">Reference proteome</keyword>